<dbReference type="PANTHER" id="PTHR43537">
    <property type="entry name" value="TRANSCRIPTIONAL REGULATOR, GNTR FAMILY"/>
    <property type="match status" value="1"/>
</dbReference>
<dbReference type="OrthoDB" id="9812645at2"/>
<evidence type="ECO:0000256" key="3">
    <source>
        <dbReference type="ARBA" id="ARBA00023163"/>
    </source>
</evidence>
<dbReference type="GO" id="GO:0003700">
    <property type="term" value="F:DNA-binding transcription factor activity"/>
    <property type="evidence" value="ECO:0007669"/>
    <property type="project" value="InterPro"/>
</dbReference>
<dbReference type="SUPFAM" id="SSF46785">
    <property type="entry name" value="Winged helix' DNA-binding domain"/>
    <property type="match status" value="1"/>
</dbReference>
<comment type="caution">
    <text evidence="6">The sequence shown here is derived from an EMBL/GenBank/DDBJ whole genome shotgun (WGS) entry which is preliminary data.</text>
</comment>
<dbReference type="Pfam" id="PF00392">
    <property type="entry name" value="GntR"/>
    <property type="match status" value="1"/>
</dbReference>
<proteinExistence type="predicted"/>
<gene>
    <name evidence="6" type="ORF">C7374_11840</name>
</gene>
<dbReference type="SMART" id="SM00345">
    <property type="entry name" value="HTH_GNTR"/>
    <property type="match status" value="1"/>
</dbReference>
<dbReference type="SMART" id="SM00895">
    <property type="entry name" value="FCD"/>
    <property type="match status" value="1"/>
</dbReference>
<dbReference type="SUPFAM" id="SSF48008">
    <property type="entry name" value="GntR ligand-binding domain-like"/>
    <property type="match status" value="1"/>
</dbReference>
<dbReference type="Pfam" id="PF07729">
    <property type="entry name" value="FCD"/>
    <property type="match status" value="1"/>
</dbReference>
<keyword evidence="2" id="KW-0238">DNA-binding</keyword>
<dbReference type="CDD" id="cd07377">
    <property type="entry name" value="WHTH_GntR"/>
    <property type="match status" value="1"/>
</dbReference>
<dbReference type="InterPro" id="IPR008920">
    <property type="entry name" value="TF_FadR/GntR_C"/>
</dbReference>
<organism evidence="6 7">
    <name type="scientific">Falsochrobactrum ovis</name>
    <dbReference type="NCBI Taxonomy" id="1293442"/>
    <lineage>
        <taxon>Bacteria</taxon>
        <taxon>Pseudomonadati</taxon>
        <taxon>Pseudomonadota</taxon>
        <taxon>Alphaproteobacteria</taxon>
        <taxon>Hyphomicrobiales</taxon>
        <taxon>Brucellaceae</taxon>
        <taxon>Falsochrobactrum</taxon>
    </lineage>
</organism>
<keyword evidence="3" id="KW-0804">Transcription</keyword>
<dbReference type="Gene3D" id="1.10.10.10">
    <property type="entry name" value="Winged helix-like DNA-binding domain superfamily/Winged helix DNA-binding domain"/>
    <property type="match status" value="1"/>
</dbReference>
<dbReference type="AlphaFoldDB" id="A0A364JSA8"/>
<dbReference type="EMBL" id="QLMK01000018">
    <property type="protein sequence ID" value="RAK25923.1"/>
    <property type="molecule type" value="Genomic_DNA"/>
</dbReference>
<dbReference type="InterPro" id="IPR036388">
    <property type="entry name" value="WH-like_DNA-bd_sf"/>
</dbReference>
<dbReference type="GO" id="GO:0003677">
    <property type="term" value="F:DNA binding"/>
    <property type="evidence" value="ECO:0007669"/>
    <property type="project" value="UniProtKB-KW"/>
</dbReference>
<dbReference type="PANTHER" id="PTHR43537:SF5">
    <property type="entry name" value="UXU OPERON TRANSCRIPTIONAL REGULATOR"/>
    <property type="match status" value="1"/>
</dbReference>
<dbReference type="InterPro" id="IPR036390">
    <property type="entry name" value="WH_DNA-bd_sf"/>
</dbReference>
<dbReference type="Proteomes" id="UP000249453">
    <property type="component" value="Unassembled WGS sequence"/>
</dbReference>
<evidence type="ECO:0000256" key="4">
    <source>
        <dbReference type="SAM" id="Coils"/>
    </source>
</evidence>
<feature type="domain" description="HTH gntR-type" evidence="5">
    <location>
        <begin position="11"/>
        <end position="79"/>
    </location>
</feature>
<evidence type="ECO:0000313" key="7">
    <source>
        <dbReference type="Proteomes" id="UP000249453"/>
    </source>
</evidence>
<keyword evidence="1" id="KW-0805">Transcription regulation</keyword>
<sequence length="242" mass="27533">MNEMIGVMEPRRLYLQIADRIRQLIRDGHFPAGSRLPAERELALLLGVSRPSLREALIALEIAGNVEVRMGSGIYATAEPEERPNILGGSMGESPLEIIQARSVIEGSAIVLACHQMSSEALERLRANLDAMQAQISLSRKAIELDRQFHLIIAEQTGNSVVTRMVRDLFDERHKPLTAQMRTRFETDDTWLLAFEEHEKIYAALEAKDPFMAQAAMRMHLDMSKQRWMENEPLRSEREVEI</sequence>
<evidence type="ECO:0000313" key="6">
    <source>
        <dbReference type="EMBL" id="RAK25923.1"/>
    </source>
</evidence>
<evidence type="ECO:0000256" key="2">
    <source>
        <dbReference type="ARBA" id="ARBA00023125"/>
    </source>
</evidence>
<dbReference type="RefSeq" id="WP_111576278.1">
    <property type="nucleotide sequence ID" value="NZ_JBHEEY010000018.1"/>
</dbReference>
<evidence type="ECO:0000256" key="1">
    <source>
        <dbReference type="ARBA" id="ARBA00023015"/>
    </source>
</evidence>
<keyword evidence="7" id="KW-1185">Reference proteome</keyword>
<accession>A0A364JSA8</accession>
<name>A0A364JSA8_9HYPH</name>
<dbReference type="PROSITE" id="PS50949">
    <property type="entry name" value="HTH_GNTR"/>
    <property type="match status" value="1"/>
</dbReference>
<feature type="coiled-coil region" evidence="4">
    <location>
        <begin position="115"/>
        <end position="142"/>
    </location>
</feature>
<protein>
    <submittedName>
        <fullName evidence="6">GntR family transcriptional regulator</fullName>
    </submittedName>
</protein>
<evidence type="ECO:0000259" key="5">
    <source>
        <dbReference type="PROSITE" id="PS50949"/>
    </source>
</evidence>
<dbReference type="PRINTS" id="PR00035">
    <property type="entry name" value="HTHGNTR"/>
</dbReference>
<dbReference type="InterPro" id="IPR011711">
    <property type="entry name" value="GntR_C"/>
</dbReference>
<reference evidence="6 7" key="1">
    <citation type="submission" date="2018-06" db="EMBL/GenBank/DDBJ databases">
        <title>Genomic Encyclopedia of Type Strains, Phase IV (KMG-IV): sequencing the most valuable type-strain genomes for metagenomic binning, comparative biology and taxonomic classification.</title>
        <authorList>
            <person name="Goeker M."/>
        </authorList>
    </citation>
    <scope>NUCLEOTIDE SEQUENCE [LARGE SCALE GENOMIC DNA]</scope>
    <source>
        <strain evidence="6 7">DSM 26720</strain>
    </source>
</reference>
<dbReference type="InterPro" id="IPR000524">
    <property type="entry name" value="Tscrpt_reg_HTH_GntR"/>
</dbReference>
<keyword evidence="4" id="KW-0175">Coiled coil</keyword>
<dbReference type="Gene3D" id="1.20.120.530">
    <property type="entry name" value="GntR ligand-binding domain-like"/>
    <property type="match status" value="1"/>
</dbReference>